<dbReference type="RefSeq" id="WP_005352272.1">
    <property type="nucleotide sequence ID" value="NZ_APVG01000020.1"/>
</dbReference>
<dbReference type="GO" id="GO:0046930">
    <property type="term" value="C:pore complex"/>
    <property type="evidence" value="ECO:0007669"/>
    <property type="project" value="UniProtKB-KW"/>
</dbReference>
<proteinExistence type="inferred from homology"/>
<dbReference type="EMBL" id="APVG01000020">
    <property type="protein sequence ID" value="ENY72191.1"/>
    <property type="molecule type" value="Genomic_DNA"/>
</dbReference>
<keyword evidence="6" id="KW-1185">Reference proteome</keyword>
<feature type="chain" id="PRO_5004154545" description="Outer membrane protein OmpA-like transmembrane domain-containing protein" evidence="3">
    <location>
        <begin position="19"/>
        <end position="204"/>
    </location>
</feature>
<evidence type="ECO:0000313" key="6">
    <source>
        <dbReference type="Proteomes" id="UP000023775"/>
    </source>
</evidence>
<sequence length="204" mass="22339">MRRFSVVATLLLASGVQASPYIGVSVGSANVQMDDAKLTLGQGGVLNVDTDKLDMDKSRLTGGLYGGYQFNPYFALEATLGGVDAIDGKYFTLEHMDYLSLAPKVSLPIGDRFNLFAKWGLAYYAADLSINIPYYGNISERESNISGIVGLGAQYQVSDRFALRASWDYLRPELEYTLNSTYGQAKAKTEIDINLFTVGLSYSF</sequence>
<dbReference type="GO" id="GO:0009279">
    <property type="term" value="C:cell outer membrane"/>
    <property type="evidence" value="ECO:0007669"/>
    <property type="project" value="InterPro"/>
</dbReference>
<protein>
    <recommendedName>
        <fullName evidence="4">Outer membrane protein OmpA-like transmembrane domain-containing protein</fullName>
    </recommendedName>
</protein>
<keyword evidence="3" id="KW-0732">Signal</keyword>
<reference evidence="5 6" key="1">
    <citation type="journal article" date="2013" name="Genome Announc.">
        <title>Draft Genome Sequence of the Aeromonas diversa Type Strain.</title>
        <authorList>
            <person name="Farfan M."/>
            <person name="Spataro N."/>
            <person name="Sanglas A."/>
            <person name="Albarral V."/>
            <person name="Loren J.G."/>
            <person name="Bosch E."/>
            <person name="Fuste M.C."/>
        </authorList>
    </citation>
    <scope>NUCLEOTIDE SEQUENCE [LARGE SCALE GENOMIC DNA]</scope>
    <source>
        <strain evidence="5 6">2478-85</strain>
    </source>
</reference>
<gene>
    <name evidence="5" type="ORF">G114_09384</name>
</gene>
<dbReference type="OrthoDB" id="7620169at2"/>
<dbReference type="Proteomes" id="UP000023775">
    <property type="component" value="Unassembled WGS sequence"/>
</dbReference>
<evidence type="ECO:0000259" key="4">
    <source>
        <dbReference type="Pfam" id="PF01389"/>
    </source>
</evidence>
<dbReference type="InterPro" id="IPR000498">
    <property type="entry name" value="OmpA-like_TM_dom"/>
</dbReference>
<dbReference type="GO" id="GO:0015288">
    <property type="term" value="F:porin activity"/>
    <property type="evidence" value="ECO:0007669"/>
    <property type="project" value="UniProtKB-KW"/>
</dbReference>
<comment type="similarity">
    <text evidence="1">Belongs to the outer membrane OOP (TC 1.B.6) superfamily. OmpA family.</text>
</comment>
<dbReference type="Gene3D" id="2.40.160.20">
    <property type="match status" value="1"/>
</dbReference>
<feature type="signal peptide" evidence="3">
    <location>
        <begin position="1"/>
        <end position="18"/>
    </location>
</feature>
<feature type="domain" description="Outer membrane protein OmpA-like transmembrane" evidence="4">
    <location>
        <begin position="20"/>
        <end position="204"/>
    </location>
</feature>
<dbReference type="Pfam" id="PF01389">
    <property type="entry name" value="OmpA_membrane"/>
    <property type="match status" value="1"/>
</dbReference>
<evidence type="ECO:0000256" key="2">
    <source>
        <dbReference type="ARBA" id="ARBA00023114"/>
    </source>
</evidence>
<dbReference type="SUPFAM" id="SSF56925">
    <property type="entry name" value="OMPA-like"/>
    <property type="match status" value="1"/>
</dbReference>
<evidence type="ECO:0000313" key="5">
    <source>
        <dbReference type="EMBL" id="ENY72191.1"/>
    </source>
</evidence>
<accession>N9VLK4</accession>
<keyword evidence="2" id="KW-0813">Transport</keyword>
<evidence type="ECO:0000256" key="1">
    <source>
        <dbReference type="ARBA" id="ARBA00005710"/>
    </source>
</evidence>
<comment type="caution">
    <text evidence="5">The sequence shown here is derived from an EMBL/GenBank/DDBJ whole genome shotgun (WGS) entry which is preliminary data.</text>
</comment>
<organism evidence="5 6">
    <name type="scientific">Aeromonas diversa CDC 2478-85</name>
    <dbReference type="NCBI Taxonomy" id="1268237"/>
    <lineage>
        <taxon>Bacteria</taxon>
        <taxon>Pseudomonadati</taxon>
        <taxon>Pseudomonadota</taxon>
        <taxon>Gammaproteobacteria</taxon>
        <taxon>Aeromonadales</taxon>
        <taxon>Aeromonadaceae</taxon>
        <taxon>Aeromonas</taxon>
    </lineage>
</organism>
<keyword evidence="2" id="KW-0626">Porin</keyword>
<dbReference type="PATRIC" id="fig|1268237.3.peg.1851"/>
<keyword evidence="2" id="KW-0406">Ion transport</keyword>
<dbReference type="AlphaFoldDB" id="N9VLK4"/>
<keyword evidence="2" id="KW-0812">Transmembrane</keyword>
<dbReference type="eggNOG" id="COG3637">
    <property type="taxonomic scope" value="Bacteria"/>
</dbReference>
<dbReference type="InterPro" id="IPR011250">
    <property type="entry name" value="OMP/PagP_B-barrel"/>
</dbReference>
<name>N9VLK4_9GAMM</name>
<evidence type="ECO:0000256" key="3">
    <source>
        <dbReference type="SAM" id="SignalP"/>
    </source>
</evidence>